<dbReference type="InterPro" id="IPR016636">
    <property type="entry name" value="3-oxo-5-alpha-steroid_4-DH"/>
</dbReference>
<evidence type="ECO:0000256" key="4">
    <source>
        <dbReference type="ARBA" id="ARBA00022782"/>
    </source>
</evidence>
<keyword evidence="4" id="KW-0221">Differentiation</keyword>
<keyword evidence="6" id="KW-0492">Microsome</keyword>
<comment type="caution">
    <text evidence="19">The sequence shown here is derived from an EMBL/GenBank/DDBJ whole genome shotgun (WGS) entry which is preliminary data.</text>
</comment>
<keyword evidence="8 17" id="KW-1133">Transmembrane helix</keyword>
<evidence type="ECO:0000256" key="2">
    <source>
        <dbReference type="ARBA" id="ARBA00004524"/>
    </source>
</evidence>
<keyword evidence="7" id="KW-0521">NADP</keyword>
<name>A0A9D9EEC0_9BACT</name>
<dbReference type="InterPro" id="IPR039357">
    <property type="entry name" value="SRD5A/TECR"/>
</dbReference>
<evidence type="ECO:0000313" key="19">
    <source>
        <dbReference type="EMBL" id="MBO8446451.1"/>
    </source>
</evidence>
<reference evidence="19" key="1">
    <citation type="submission" date="2020-10" db="EMBL/GenBank/DDBJ databases">
        <authorList>
            <person name="Gilroy R."/>
        </authorList>
    </citation>
    <scope>NUCLEOTIDE SEQUENCE</scope>
    <source>
        <strain evidence="19">D3-1215</strain>
    </source>
</reference>
<comment type="function">
    <text evidence="12">Converts testosterone into 5-alpha-dihydrotestosterone and progesterone or corticosterone into their corresponding 5-alpha-3-oxosteroids. It plays a central role in sexual differentiation and androgen physiology.</text>
</comment>
<proteinExistence type="predicted"/>
<evidence type="ECO:0000313" key="20">
    <source>
        <dbReference type="Proteomes" id="UP000823637"/>
    </source>
</evidence>
<keyword evidence="10" id="KW-0443">Lipid metabolism</keyword>
<dbReference type="EMBL" id="JADIMR010000026">
    <property type="protein sequence ID" value="MBO8446451.1"/>
    <property type="molecule type" value="Genomic_DNA"/>
</dbReference>
<evidence type="ECO:0000256" key="11">
    <source>
        <dbReference type="ARBA" id="ARBA00023136"/>
    </source>
</evidence>
<evidence type="ECO:0000256" key="10">
    <source>
        <dbReference type="ARBA" id="ARBA00023098"/>
    </source>
</evidence>
<dbReference type="GO" id="GO:0003865">
    <property type="term" value="F:3-oxo-5-alpha-steroid 4-dehydrogenase activity"/>
    <property type="evidence" value="ECO:0007669"/>
    <property type="project" value="InterPro"/>
</dbReference>
<evidence type="ECO:0000256" key="17">
    <source>
        <dbReference type="SAM" id="Phobius"/>
    </source>
</evidence>
<feature type="transmembrane region" description="Helical" evidence="17">
    <location>
        <begin position="104"/>
        <end position="121"/>
    </location>
</feature>
<evidence type="ECO:0000256" key="7">
    <source>
        <dbReference type="ARBA" id="ARBA00022857"/>
    </source>
</evidence>
<dbReference type="InterPro" id="IPR001104">
    <property type="entry name" value="3-oxo-5_a-steroid_4-DH_C"/>
</dbReference>
<feature type="transmembrane region" description="Helical" evidence="17">
    <location>
        <begin position="47"/>
        <end position="64"/>
    </location>
</feature>
<comment type="catalytic activity">
    <reaction evidence="16">
        <text>androst-4-ene-3,17-dione + NADPH + H(+) = 5alpha-androstan-3,17-dione + NADP(+)</text>
        <dbReference type="Rhea" id="RHEA:50816"/>
        <dbReference type="ChEBI" id="CHEBI:15378"/>
        <dbReference type="ChEBI" id="CHEBI:15994"/>
        <dbReference type="ChEBI" id="CHEBI:16422"/>
        <dbReference type="ChEBI" id="CHEBI:57783"/>
        <dbReference type="ChEBI" id="CHEBI:58349"/>
    </reaction>
    <physiologicalReaction direction="left-to-right" evidence="16">
        <dbReference type="Rhea" id="RHEA:50817"/>
    </physiologicalReaction>
</comment>
<evidence type="ECO:0000256" key="12">
    <source>
        <dbReference type="ARBA" id="ARBA00037789"/>
    </source>
</evidence>
<protein>
    <recommendedName>
        <fullName evidence="13">3-oxo-5-alpha-steroid 4-dehydrogenase 1</fullName>
    </recommendedName>
    <alternativeName>
        <fullName evidence="14">SR type 1</fullName>
    </alternativeName>
    <alternativeName>
        <fullName evidence="15">Steroid 5-alpha-reductase 1</fullName>
    </alternativeName>
</protein>
<evidence type="ECO:0000256" key="16">
    <source>
        <dbReference type="ARBA" id="ARBA00049166"/>
    </source>
</evidence>
<gene>
    <name evidence="19" type="ORF">IAC32_01725</name>
</gene>
<keyword evidence="3 17" id="KW-0812">Transmembrane</keyword>
<evidence type="ECO:0000256" key="15">
    <source>
        <dbReference type="ARBA" id="ARBA00042579"/>
    </source>
</evidence>
<dbReference type="PANTHER" id="PTHR10556">
    <property type="entry name" value="3-OXO-5-ALPHA-STEROID 4-DEHYDROGENASE"/>
    <property type="match status" value="1"/>
</dbReference>
<dbReference type="GO" id="GO:0016020">
    <property type="term" value="C:membrane"/>
    <property type="evidence" value="ECO:0007669"/>
    <property type="project" value="InterPro"/>
</dbReference>
<dbReference type="Pfam" id="PF02544">
    <property type="entry name" value="Steroid_dh"/>
    <property type="match status" value="1"/>
</dbReference>
<evidence type="ECO:0000256" key="9">
    <source>
        <dbReference type="ARBA" id="ARBA00023002"/>
    </source>
</evidence>
<dbReference type="FunFam" id="1.20.120.1630:FF:000014">
    <property type="entry name" value="Steroid 5-alpha reductase, putative"/>
    <property type="match status" value="1"/>
</dbReference>
<evidence type="ECO:0000256" key="14">
    <source>
        <dbReference type="ARBA" id="ARBA00041664"/>
    </source>
</evidence>
<evidence type="ECO:0000256" key="6">
    <source>
        <dbReference type="ARBA" id="ARBA00022848"/>
    </source>
</evidence>
<feature type="transmembrane region" description="Helical" evidence="17">
    <location>
        <begin position="141"/>
        <end position="161"/>
    </location>
</feature>
<dbReference type="GO" id="GO:0006694">
    <property type="term" value="P:steroid biosynthetic process"/>
    <property type="evidence" value="ECO:0007669"/>
    <property type="project" value="TreeGrafter"/>
</dbReference>
<dbReference type="Gene3D" id="1.20.120.1630">
    <property type="match status" value="1"/>
</dbReference>
<keyword evidence="11 17" id="KW-0472">Membrane</keyword>
<dbReference type="AlphaFoldDB" id="A0A9D9EEC0"/>
<comment type="subcellular location">
    <subcellularLocation>
        <location evidence="1">Endoplasmic reticulum membrane</location>
        <topology evidence="1">Multi-pass membrane protein</topology>
    </subcellularLocation>
    <subcellularLocation>
        <location evidence="2">Microsome membrane</location>
    </subcellularLocation>
</comment>
<dbReference type="PROSITE" id="PS50244">
    <property type="entry name" value="S5A_REDUCTASE"/>
    <property type="match status" value="1"/>
</dbReference>
<dbReference type="GO" id="GO:0030154">
    <property type="term" value="P:cell differentiation"/>
    <property type="evidence" value="ECO:0007669"/>
    <property type="project" value="UniProtKB-KW"/>
</dbReference>
<dbReference type="PIRSF" id="PIRSF015596">
    <property type="entry name" value="5_alpha-SR2"/>
    <property type="match status" value="1"/>
</dbReference>
<evidence type="ECO:0000259" key="18">
    <source>
        <dbReference type="Pfam" id="PF02544"/>
    </source>
</evidence>
<keyword evidence="9" id="KW-0560">Oxidoreductase</keyword>
<dbReference type="PANTHER" id="PTHR10556:SF57">
    <property type="entry name" value="3-OXO-5-ALPHA-STEROID 4-DEHYDROGENASE 1"/>
    <property type="match status" value="1"/>
</dbReference>
<organism evidence="19 20">
    <name type="scientific">Candidatus Enterocola intestinipullorum</name>
    <dbReference type="NCBI Taxonomy" id="2840783"/>
    <lineage>
        <taxon>Bacteria</taxon>
        <taxon>Pseudomonadati</taxon>
        <taxon>Bacteroidota</taxon>
        <taxon>Bacteroidia</taxon>
        <taxon>Bacteroidales</taxon>
        <taxon>Candidatus Enterocola</taxon>
    </lineage>
</organism>
<feature type="transmembrane region" description="Helical" evidence="17">
    <location>
        <begin position="6"/>
        <end position="27"/>
    </location>
</feature>
<evidence type="ECO:0000256" key="8">
    <source>
        <dbReference type="ARBA" id="ARBA00022989"/>
    </source>
</evidence>
<feature type="domain" description="3-oxo-5-alpha-steroid 4-dehydrogenase C-terminal" evidence="18">
    <location>
        <begin position="102"/>
        <end position="255"/>
    </location>
</feature>
<dbReference type="Proteomes" id="UP000823637">
    <property type="component" value="Unassembled WGS sequence"/>
</dbReference>
<evidence type="ECO:0000256" key="1">
    <source>
        <dbReference type="ARBA" id="ARBA00004477"/>
    </source>
</evidence>
<sequence length="255" mass="29976">MNLDDFNFFLLLMTISALVVFICLFFVNAGYGKMRAAGWGPAINNKVAWVLMEAPVFFVMLYLWGESDRRFETVPLIMFLLFEAHYFQRSFVFPFLLKGKSTMPLVIMFLGMVFNMVNGYMQGHWLFYLAPENMYTTDWLTSWQFIAGTCLFVIGFIINLHSDHVIRHLRKPGDTNHYLPKKGLYKYVTSANYFGEILEWTGWAVLTWSYAGAVFLWWTVANLVPRSNAVYKKYKEEFADEFNSKRLKRVFPFIY</sequence>
<evidence type="ECO:0000256" key="3">
    <source>
        <dbReference type="ARBA" id="ARBA00022692"/>
    </source>
</evidence>
<keyword evidence="5" id="KW-0256">Endoplasmic reticulum</keyword>
<accession>A0A9D9EEC0</accession>
<evidence type="ECO:0000256" key="13">
    <source>
        <dbReference type="ARBA" id="ARBA00039428"/>
    </source>
</evidence>
<reference evidence="19" key="2">
    <citation type="journal article" date="2021" name="PeerJ">
        <title>Extensive microbial diversity within the chicken gut microbiome revealed by metagenomics and culture.</title>
        <authorList>
            <person name="Gilroy R."/>
            <person name="Ravi A."/>
            <person name="Getino M."/>
            <person name="Pursley I."/>
            <person name="Horton D.L."/>
            <person name="Alikhan N.F."/>
            <person name="Baker D."/>
            <person name="Gharbi K."/>
            <person name="Hall N."/>
            <person name="Watson M."/>
            <person name="Adriaenssens E.M."/>
            <person name="Foster-Nyarko E."/>
            <person name="Jarju S."/>
            <person name="Secka A."/>
            <person name="Antonio M."/>
            <person name="Oren A."/>
            <person name="Chaudhuri R.R."/>
            <person name="La Ragione R."/>
            <person name="Hildebrand F."/>
            <person name="Pallen M.J."/>
        </authorList>
    </citation>
    <scope>NUCLEOTIDE SEQUENCE</scope>
    <source>
        <strain evidence="19">D3-1215</strain>
    </source>
</reference>
<evidence type="ECO:0000256" key="5">
    <source>
        <dbReference type="ARBA" id="ARBA00022824"/>
    </source>
</evidence>